<dbReference type="STRING" id="1121001.SAMN02745857_03900"/>
<organism evidence="3 4">
    <name type="scientific">Andreprevotia lacus DSM 23236</name>
    <dbReference type="NCBI Taxonomy" id="1121001"/>
    <lineage>
        <taxon>Bacteria</taxon>
        <taxon>Pseudomonadati</taxon>
        <taxon>Pseudomonadota</taxon>
        <taxon>Betaproteobacteria</taxon>
        <taxon>Neisseriales</taxon>
        <taxon>Chitinibacteraceae</taxon>
        <taxon>Andreprevotia</taxon>
    </lineage>
</organism>
<dbReference type="InterPro" id="IPR046883">
    <property type="entry name" value="T6SS_FHA_C"/>
</dbReference>
<dbReference type="InterPro" id="IPR008984">
    <property type="entry name" value="SMAD_FHA_dom_sf"/>
</dbReference>
<dbReference type="InterPro" id="IPR017735">
    <property type="entry name" value="T6SS_FHA"/>
</dbReference>
<dbReference type="PROSITE" id="PS50006">
    <property type="entry name" value="FHA_DOMAIN"/>
    <property type="match status" value="1"/>
</dbReference>
<feature type="domain" description="FHA" evidence="2">
    <location>
        <begin position="27"/>
        <end position="78"/>
    </location>
</feature>
<name>A0A1W1Y047_9NEIS</name>
<dbReference type="RefSeq" id="WP_217807121.1">
    <property type="nucleotide sequence ID" value="NZ_FWXD01000036.1"/>
</dbReference>
<dbReference type="Gene3D" id="2.60.200.20">
    <property type="match status" value="1"/>
</dbReference>
<evidence type="ECO:0000256" key="1">
    <source>
        <dbReference type="SAM" id="MobiDB-lite"/>
    </source>
</evidence>
<dbReference type="InterPro" id="IPR000253">
    <property type="entry name" value="FHA_dom"/>
</dbReference>
<proteinExistence type="predicted"/>
<feature type="region of interest" description="Disordered" evidence="1">
    <location>
        <begin position="173"/>
        <end position="202"/>
    </location>
</feature>
<dbReference type="AlphaFoldDB" id="A0A1W1Y047"/>
<dbReference type="SUPFAM" id="SSF49879">
    <property type="entry name" value="SMAD/FHA domain"/>
    <property type="match status" value="1"/>
</dbReference>
<evidence type="ECO:0000313" key="4">
    <source>
        <dbReference type="Proteomes" id="UP000192761"/>
    </source>
</evidence>
<feature type="region of interest" description="Disordered" evidence="1">
    <location>
        <begin position="121"/>
        <end position="154"/>
    </location>
</feature>
<gene>
    <name evidence="3" type="ORF">SAMN02745857_03900</name>
</gene>
<evidence type="ECO:0000259" key="2">
    <source>
        <dbReference type="PROSITE" id="PS50006"/>
    </source>
</evidence>
<dbReference type="Pfam" id="PF00498">
    <property type="entry name" value="FHA"/>
    <property type="match status" value="1"/>
</dbReference>
<accession>A0A1W1Y047</accession>
<keyword evidence="4" id="KW-1185">Reference proteome</keyword>
<reference evidence="3 4" key="1">
    <citation type="submission" date="2017-04" db="EMBL/GenBank/DDBJ databases">
        <authorList>
            <person name="Afonso C.L."/>
            <person name="Miller P.J."/>
            <person name="Scott M.A."/>
            <person name="Spackman E."/>
            <person name="Goraichik I."/>
            <person name="Dimitrov K.M."/>
            <person name="Suarez D.L."/>
            <person name="Swayne D.E."/>
        </authorList>
    </citation>
    <scope>NUCLEOTIDE SEQUENCE [LARGE SCALE GENOMIC DNA]</scope>
    <source>
        <strain evidence="3 4">DSM 23236</strain>
    </source>
</reference>
<protein>
    <submittedName>
        <fullName evidence="3">FHA domain protein</fullName>
    </submittedName>
</protein>
<dbReference type="Pfam" id="PF20232">
    <property type="entry name" value="T6SS_FHA_C"/>
    <property type="match status" value="1"/>
</dbReference>
<sequence length="602" mass="63737">MMRLTVLKHGSLAVQPPQSVLFEPPGATIGRGTDNHLVLLDETRQISRLQASLRIDASGAYLKNLSSVCRIDINDCSLPSNEEQRLQAGDLISIGIYLLRAENPEQAMQAAEIVTTPIAVDTAPPAPLPSTPPVSARPDTMPATAPLADLLPDQGATSTGSFLDLFAEPPAAAVHAPTQSSHLPGPLHATPAEPATPPQVPLPASVVPSQTAATLPPAAFWDSLVAEFAPDTTAPAQFDRNDQVHAPLTVAAPAPQPALATEPALAQLQGLPLDPLDLFAAQPGTQESALFSDDAGVHTELGQDPLGLATMNAVTPIQAQNTHEIAGHFSAPRLTEPAPEHQAVSHTSSQGIAAPQETPPLVAAAVTHAKAAPKPEAPLTPSFAGTASATAPHLPASTTVADAALLWRAFAEGAGLELDERITPAQCQQAGRMLSGMLAGTMELLASRTIIKREVKADLTMLLDRENNPLKLLPDAQTVLKQMFGPPFPGFMSPEQALADAFNDLHAHQLGMLAGMRAALSQLLKDVSPEQIGVQATQGGWHTKLLPYRQGHQAWLHYRRLHQTMLHAVEDDFHRVFGNAFLAAYDAEIEHYRHQRKGASAC</sequence>
<dbReference type="EMBL" id="FWXD01000036">
    <property type="protein sequence ID" value="SMC29533.1"/>
    <property type="molecule type" value="Genomic_DNA"/>
</dbReference>
<evidence type="ECO:0000313" key="3">
    <source>
        <dbReference type="EMBL" id="SMC29533.1"/>
    </source>
</evidence>
<dbReference type="Proteomes" id="UP000192761">
    <property type="component" value="Unassembled WGS sequence"/>
</dbReference>
<dbReference type="NCBIfam" id="TIGR03354">
    <property type="entry name" value="VI_FHA"/>
    <property type="match status" value="1"/>
</dbReference>
<dbReference type="CDD" id="cd00060">
    <property type="entry name" value="FHA"/>
    <property type="match status" value="1"/>
</dbReference>